<keyword evidence="1" id="KW-0032">Aminotransferase</keyword>
<dbReference type="AlphaFoldDB" id="A0A084W2K3"/>
<evidence type="ECO:0000313" key="3">
    <source>
        <dbReference type="Proteomes" id="UP000030765"/>
    </source>
</evidence>
<dbReference type="EnsemblMetazoa" id="ASIC012233-RA">
    <property type="protein sequence ID" value="ASIC012233-PA"/>
    <property type="gene ID" value="ASIC012233"/>
</dbReference>
<accession>A0A084W2K3</accession>
<reference evidence="2" key="2">
    <citation type="submission" date="2020-05" db="UniProtKB">
        <authorList>
            <consortium name="EnsemblMetazoa"/>
        </authorList>
    </citation>
    <scope>IDENTIFICATION</scope>
</reference>
<dbReference type="Proteomes" id="UP000030765">
    <property type="component" value="Unassembled WGS sequence"/>
</dbReference>
<organism evidence="1">
    <name type="scientific">Anopheles sinensis</name>
    <name type="common">Mosquito</name>
    <dbReference type="NCBI Taxonomy" id="74873"/>
    <lineage>
        <taxon>Eukaryota</taxon>
        <taxon>Metazoa</taxon>
        <taxon>Ecdysozoa</taxon>
        <taxon>Arthropoda</taxon>
        <taxon>Hexapoda</taxon>
        <taxon>Insecta</taxon>
        <taxon>Pterygota</taxon>
        <taxon>Neoptera</taxon>
        <taxon>Endopterygota</taxon>
        <taxon>Diptera</taxon>
        <taxon>Nematocera</taxon>
        <taxon>Culicoidea</taxon>
        <taxon>Culicidae</taxon>
        <taxon>Anophelinae</taxon>
        <taxon>Anopheles</taxon>
    </lineage>
</organism>
<name>A0A084W2K3_ANOSI</name>
<gene>
    <name evidence="1" type="ORF">ZHAS_00012233</name>
</gene>
<reference evidence="1 3" key="1">
    <citation type="journal article" date="2014" name="BMC Genomics">
        <title>Genome sequence of Anopheles sinensis provides insight into genetics basis of mosquito competence for malaria parasites.</title>
        <authorList>
            <person name="Zhou D."/>
            <person name="Zhang D."/>
            <person name="Ding G."/>
            <person name="Shi L."/>
            <person name="Hou Q."/>
            <person name="Ye Y."/>
            <person name="Xu Y."/>
            <person name="Zhou H."/>
            <person name="Xiong C."/>
            <person name="Li S."/>
            <person name="Yu J."/>
            <person name="Hong S."/>
            <person name="Yu X."/>
            <person name="Zou P."/>
            <person name="Chen C."/>
            <person name="Chang X."/>
            <person name="Wang W."/>
            <person name="Lv Y."/>
            <person name="Sun Y."/>
            <person name="Ma L."/>
            <person name="Shen B."/>
            <person name="Zhu C."/>
        </authorList>
    </citation>
    <scope>NUCLEOTIDE SEQUENCE [LARGE SCALE GENOMIC DNA]</scope>
</reference>
<proteinExistence type="predicted"/>
<sequence>MFSHRMSTIHLTFHELAPPDDAERFVLTAADNPTVWQVVMVKGEGTDDEKCVFPTRRIGCVAVRCCAESAQNPTRERTLDPSSTNFASCSRAAPCHTMRPHQHPSLSLSHTRRCFVNERKNGV</sequence>
<evidence type="ECO:0000313" key="2">
    <source>
        <dbReference type="EnsemblMetazoa" id="ASIC012233-PA"/>
    </source>
</evidence>
<dbReference type="EMBL" id="KE525275">
    <property type="protein sequence ID" value="KFB44447.1"/>
    <property type="molecule type" value="Genomic_DNA"/>
</dbReference>
<dbReference type="EMBL" id="ATLV01019622">
    <property type="status" value="NOT_ANNOTATED_CDS"/>
    <property type="molecule type" value="Genomic_DNA"/>
</dbReference>
<keyword evidence="1" id="KW-0808">Transferase</keyword>
<protein>
    <submittedName>
        <fullName evidence="1 2">Aminotransferase</fullName>
    </submittedName>
</protein>
<evidence type="ECO:0000313" key="1">
    <source>
        <dbReference type="EMBL" id="KFB44447.1"/>
    </source>
</evidence>
<keyword evidence="3" id="KW-1185">Reference proteome</keyword>
<dbReference type="VEuPathDB" id="VectorBase:ASIC012233"/>
<dbReference type="GO" id="GO:0008483">
    <property type="term" value="F:transaminase activity"/>
    <property type="evidence" value="ECO:0007669"/>
    <property type="project" value="UniProtKB-KW"/>
</dbReference>